<protein>
    <submittedName>
        <fullName evidence="1">Uncharacterized protein</fullName>
    </submittedName>
</protein>
<dbReference type="KEGG" id="pchm:VFPPC_17694"/>
<dbReference type="Proteomes" id="UP000078397">
    <property type="component" value="Unassembled WGS sequence"/>
</dbReference>
<name>A0A219AQT5_METCM</name>
<dbReference type="AlphaFoldDB" id="A0A219AQT5"/>
<dbReference type="GeneID" id="33936623"/>
<dbReference type="EMBL" id="LSBJ02000003">
    <property type="protein sequence ID" value="OWT43130.1"/>
    <property type="molecule type" value="Genomic_DNA"/>
</dbReference>
<keyword evidence="2" id="KW-1185">Reference proteome</keyword>
<evidence type="ECO:0000313" key="2">
    <source>
        <dbReference type="Proteomes" id="UP000078397"/>
    </source>
</evidence>
<accession>A0A219AQT5</accession>
<dbReference type="RefSeq" id="XP_022285579.1">
    <property type="nucleotide sequence ID" value="XM_022429383.1"/>
</dbReference>
<sequence>MRFRVNLDYYWNTGALIVFFERTSRVLVHKCGQRLKPKDTRMFYLQVILHWDRNSCSCLRLAYNQLSKSSGEFSPYHIKHSYVGTSPWSESTLREQIEHKSITHTLSATQRGNFWRGNCCMSYWGMQ</sequence>
<proteinExistence type="predicted"/>
<organism evidence="1 2">
    <name type="scientific">Pochonia chlamydosporia 170</name>
    <dbReference type="NCBI Taxonomy" id="1380566"/>
    <lineage>
        <taxon>Eukaryota</taxon>
        <taxon>Fungi</taxon>
        <taxon>Dikarya</taxon>
        <taxon>Ascomycota</taxon>
        <taxon>Pezizomycotina</taxon>
        <taxon>Sordariomycetes</taxon>
        <taxon>Hypocreomycetidae</taxon>
        <taxon>Hypocreales</taxon>
        <taxon>Clavicipitaceae</taxon>
        <taxon>Pochonia</taxon>
    </lineage>
</organism>
<reference evidence="1 2" key="1">
    <citation type="journal article" date="2016" name="PLoS Pathog.">
        <title>Biosynthesis of antibiotic leucinostatins in bio-control fungus Purpureocillium lilacinum and their inhibition on phytophthora revealed by genome mining.</title>
        <authorList>
            <person name="Wang G."/>
            <person name="Liu Z."/>
            <person name="Lin R."/>
            <person name="Li E."/>
            <person name="Mao Z."/>
            <person name="Ling J."/>
            <person name="Yang Y."/>
            <person name="Yin W.B."/>
            <person name="Xie B."/>
        </authorList>
    </citation>
    <scope>NUCLEOTIDE SEQUENCE [LARGE SCALE GENOMIC DNA]</scope>
    <source>
        <strain evidence="1">170</strain>
    </source>
</reference>
<gene>
    <name evidence="1" type="ORF">VFPPC_17694</name>
</gene>
<evidence type="ECO:0000313" key="1">
    <source>
        <dbReference type="EMBL" id="OWT43130.1"/>
    </source>
</evidence>
<comment type="caution">
    <text evidence="1">The sequence shown here is derived from an EMBL/GenBank/DDBJ whole genome shotgun (WGS) entry which is preliminary data.</text>
</comment>